<dbReference type="Proteomes" id="UP000289738">
    <property type="component" value="Chromosome B03"/>
</dbReference>
<protein>
    <recommendedName>
        <fullName evidence="2">DYW domain-containing protein</fullName>
    </recommendedName>
</protein>
<reference evidence="3 4" key="1">
    <citation type="submission" date="2019-01" db="EMBL/GenBank/DDBJ databases">
        <title>Sequencing of cultivated peanut Arachis hypogaea provides insights into genome evolution and oil improvement.</title>
        <authorList>
            <person name="Chen X."/>
        </authorList>
    </citation>
    <scope>NUCLEOTIDE SEQUENCE [LARGE SCALE GENOMIC DNA]</scope>
    <source>
        <strain evidence="4">cv. Fuhuasheng</strain>
        <tissue evidence="3">Leaves</tissue>
    </source>
</reference>
<comment type="similarity">
    <text evidence="1">Belongs to the PPR family. PCMP-H subfamily.</text>
</comment>
<comment type="caution">
    <text evidence="3">The sequence shown here is derived from an EMBL/GenBank/DDBJ whole genome shotgun (WGS) entry which is preliminary data.</text>
</comment>
<keyword evidence="4" id="KW-1185">Reference proteome</keyword>
<evidence type="ECO:0000313" key="3">
    <source>
        <dbReference type="EMBL" id="RYR20631.1"/>
    </source>
</evidence>
<feature type="domain" description="DYW" evidence="2">
    <location>
        <begin position="14"/>
        <end position="47"/>
    </location>
</feature>
<accession>A0A445A2F4</accession>
<dbReference type="STRING" id="3818.A0A445A2F4"/>
<evidence type="ECO:0000259" key="2">
    <source>
        <dbReference type="Pfam" id="PF14432"/>
    </source>
</evidence>
<sequence>MKLDEIRFKIKAYGYDAETNLVLHDIGDEDKENVLNFHSEKLAVAYRRSLCAIEHDFTDLKRVNVLGEIIGELRRTCKVATAAHSQTQLSTKSNENHI</sequence>
<dbReference type="EMBL" id="SDMP01000013">
    <property type="protein sequence ID" value="RYR20631.1"/>
    <property type="molecule type" value="Genomic_DNA"/>
</dbReference>
<dbReference type="AlphaFoldDB" id="A0A445A2F4"/>
<dbReference type="InterPro" id="IPR032867">
    <property type="entry name" value="DYW_dom"/>
</dbReference>
<dbReference type="GO" id="GO:0008270">
    <property type="term" value="F:zinc ion binding"/>
    <property type="evidence" value="ECO:0007669"/>
    <property type="project" value="InterPro"/>
</dbReference>
<proteinExistence type="inferred from homology"/>
<name>A0A445A2F4_ARAHY</name>
<evidence type="ECO:0000256" key="1">
    <source>
        <dbReference type="ARBA" id="ARBA00006643"/>
    </source>
</evidence>
<evidence type="ECO:0000313" key="4">
    <source>
        <dbReference type="Proteomes" id="UP000289738"/>
    </source>
</evidence>
<gene>
    <name evidence="3" type="ORF">Ahy_B03g065824</name>
</gene>
<organism evidence="3 4">
    <name type="scientific">Arachis hypogaea</name>
    <name type="common">Peanut</name>
    <dbReference type="NCBI Taxonomy" id="3818"/>
    <lineage>
        <taxon>Eukaryota</taxon>
        <taxon>Viridiplantae</taxon>
        <taxon>Streptophyta</taxon>
        <taxon>Embryophyta</taxon>
        <taxon>Tracheophyta</taxon>
        <taxon>Spermatophyta</taxon>
        <taxon>Magnoliopsida</taxon>
        <taxon>eudicotyledons</taxon>
        <taxon>Gunneridae</taxon>
        <taxon>Pentapetalae</taxon>
        <taxon>rosids</taxon>
        <taxon>fabids</taxon>
        <taxon>Fabales</taxon>
        <taxon>Fabaceae</taxon>
        <taxon>Papilionoideae</taxon>
        <taxon>50 kb inversion clade</taxon>
        <taxon>dalbergioids sensu lato</taxon>
        <taxon>Dalbergieae</taxon>
        <taxon>Pterocarpus clade</taxon>
        <taxon>Arachis</taxon>
    </lineage>
</organism>
<dbReference type="Pfam" id="PF14432">
    <property type="entry name" value="DYW_deaminase"/>
    <property type="match status" value="1"/>
</dbReference>